<dbReference type="Proteomes" id="UP001227192">
    <property type="component" value="Unassembled WGS sequence"/>
</dbReference>
<organism evidence="1 2">
    <name type="scientific">Penicillium thymicola</name>
    <dbReference type="NCBI Taxonomy" id="293382"/>
    <lineage>
        <taxon>Eukaryota</taxon>
        <taxon>Fungi</taxon>
        <taxon>Dikarya</taxon>
        <taxon>Ascomycota</taxon>
        <taxon>Pezizomycotina</taxon>
        <taxon>Eurotiomycetes</taxon>
        <taxon>Eurotiomycetidae</taxon>
        <taxon>Eurotiales</taxon>
        <taxon>Aspergillaceae</taxon>
        <taxon>Penicillium</taxon>
    </lineage>
</organism>
<comment type="caution">
    <text evidence="1">The sequence shown here is derived from an EMBL/GenBank/DDBJ whole genome shotgun (WGS) entry which is preliminary data.</text>
</comment>
<evidence type="ECO:0000313" key="1">
    <source>
        <dbReference type="EMBL" id="KAJ9491471.1"/>
    </source>
</evidence>
<keyword evidence="2" id="KW-1185">Reference proteome</keyword>
<reference evidence="1" key="2">
    <citation type="journal article" date="2016" name="Fungal Biol.">
        <title>Ochratoxin A production by Penicillium thymicola.</title>
        <authorList>
            <person name="Nguyen H.D.T."/>
            <person name="McMullin D.R."/>
            <person name="Ponomareva E."/>
            <person name="Riley R."/>
            <person name="Pomraning K.R."/>
            <person name="Baker S.E."/>
            <person name="Seifert K.A."/>
        </authorList>
    </citation>
    <scope>NUCLEOTIDE SEQUENCE</scope>
    <source>
        <strain evidence="1">DAOM 180753</strain>
    </source>
</reference>
<evidence type="ECO:0000313" key="2">
    <source>
        <dbReference type="Proteomes" id="UP001227192"/>
    </source>
</evidence>
<name>A0AAI9XBR2_PENTH</name>
<reference evidence="1" key="1">
    <citation type="submission" date="2015-06" db="EMBL/GenBank/DDBJ databases">
        <authorList>
            <person name="Nguyen H."/>
        </authorList>
    </citation>
    <scope>NUCLEOTIDE SEQUENCE</scope>
    <source>
        <strain evidence="1">DAOM 180753</strain>
    </source>
</reference>
<proteinExistence type="predicted"/>
<sequence length="72" mass="7966">MYSCSCDVYAVTGATRSVNGSDLTLSTWELKHDNISLLARSKVSLSHISSRIIVRHIAISANPKRILFFSRA</sequence>
<protein>
    <submittedName>
        <fullName evidence="1">Uncharacterized protein</fullName>
    </submittedName>
</protein>
<gene>
    <name evidence="1" type="ORF">VN97_g1770</name>
</gene>
<dbReference type="AlphaFoldDB" id="A0AAI9XBR2"/>
<dbReference type="EMBL" id="LACB01000031">
    <property type="protein sequence ID" value="KAJ9491471.1"/>
    <property type="molecule type" value="Genomic_DNA"/>
</dbReference>
<accession>A0AAI9XBR2</accession>